<dbReference type="AlphaFoldDB" id="A0A8S1AM02"/>
<dbReference type="Proteomes" id="UP000494106">
    <property type="component" value="Unassembled WGS sequence"/>
</dbReference>
<sequence>MVDGKISSTLSQYDSTQKCYICGKTPKKMNTDTTHAANEDMYSFGISPLHSWIRAYECLLHIAYKRDIKTWQARTKEDKESVASRKKHIQERFFAEMVSAPLLSSKSIVQNRKRHALPSETIALLKPPNMRKETSSTEEDE</sequence>
<evidence type="ECO:0000256" key="1">
    <source>
        <dbReference type="SAM" id="MobiDB-lite"/>
    </source>
</evidence>
<accession>A0A8S1AM02</accession>
<name>A0A8S1AM02_ARCPL</name>
<protein>
    <submittedName>
        <fullName evidence="2">Uncharacterized protein</fullName>
    </submittedName>
</protein>
<gene>
    <name evidence="2" type="ORF">APLA_LOCUS11165</name>
</gene>
<dbReference type="EMBL" id="CADEBC010000530">
    <property type="protein sequence ID" value="CAB3247062.1"/>
    <property type="molecule type" value="Genomic_DNA"/>
</dbReference>
<comment type="caution">
    <text evidence="2">The sequence shown here is derived from an EMBL/GenBank/DDBJ whole genome shotgun (WGS) entry which is preliminary data.</text>
</comment>
<proteinExistence type="predicted"/>
<organism evidence="2 3">
    <name type="scientific">Arctia plantaginis</name>
    <name type="common">Wood tiger moth</name>
    <name type="synonym">Phalaena plantaginis</name>
    <dbReference type="NCBI Taxonomy" id="874455"/>
    <lineage>
        <taxon>Eukaryota</taxon>
        <taxon>Metazoa</taxon>
        <taxon>Ecdysozoa</taxon>
        <taxon>Arthropoda</taxon>
        <taxon>Hexapoda</taxon>
        <taxon>Insecta</taxon>
        <taxon>Pterygota</taxon>
        <taxon>Neoptera</taxon>
        <taxon>Endopterygota</taxon>
        <taxon>Lepidoptera</taxon>
        <taxon>Glossata</taxon>
        <taxon>Ditrysia</taxon>
        <taxon>Noctuoidea</taxon>
        <taxon>Erebidae</taxon>
        <taxon>Arctiinae</taxon>
        <taxon>Arctia</taxon>
    </lineage>
</organism>
<evidence type="ECO:0000313" key="2">
    <source>
        <dbReference type="EMBL" id="CAB3247062.1"/>
    </source>
</evidence>
<evidence type="ECO:0000313" key="3">
    <source>
        <dbReference type="Proteomes" id="UP000494106"/>
    </source>
</evidence>
<dbReference type="OrthoDB" id="8193306at2759"/>
<feature type="region of interest" description="Disordered" evidence="1">
    <location>
        <begin position="118"/>
        <end position="141"/>
    </location>
</feature>
<reference evidence="2 3" key="1">
    <citation type="submission" date="2020-04" db="EMBL/GenBank/DDBJ databases">
        <authorList>
            <person name="Wallbank WR R."/>
            <person name="Pardo Diaz C."/>
            <person name="Kozak K."/>
            <person name="Martin S."/>
            <person name="Jiggins C."/>
            <person name="Moest M."/>
            <person name="Warren A I."/>
            <person name="Byers J.R.P. K."/>
            <person name="Montejo-Kovacevich G."/>
            <person name="Yen C E."/>
        </authorList>
    </citation>
    <scope>NUCLEOTIDE SEQUENCE [LARGE SCALE GENOMIC DNA]</scope>
</reference>
<keyword evidence="3" id="KW-1185">Reference proteome</keyword>